<dbReference type="GeneID" id="79887702"/>
<dbReference type="RefSeq" id="WP_040904331.1">
    <property type="nucleotide sequence ID" value="NZ_CAWQCN010000056.1"/>
</dbReference>
<protein>
    <submittedName>
        <fullName evidence="1">Uncharacterized protein</fullName>
    </submittedName>
</protein>
<dbReference type="OrthoDB" id="5905893at2"/>
<reference evidence="1" key="1">
    <citation type="submission" date="2020-08" db="EMBL/GenBank/DDBJ databases">
        <title>Genome Sequencing and Pan-Genome Analysis of Migratory bird Vibrio Strains, Inner Mongolia.</title>
        <authorList>
            <person name="Zheng L."/>
        </authorList>
    </citation>
    <scope>NUCLEOTIDE SEQUENCE</scope>
    <source>
        <strain evidence="1">M13F</strain>
    </source>
</reference>
<proteinExistence type="predicted"/>
<evidence type="ECO:0000313" key="1">
    <source>
        <dbReference type="EMBL" id="MBC5850163.1"/>
    </source>
</evidence>
<gene>
    <name evidence="1" type="ORF">H8Q88_04215</name>
</gene>
<sequence>MPRFIRLLQIVVAIVLAALLSYDLIFHGLSIFYSKYVITSCVLFVLLQISLFVIYKLIEDD</sequence>
<evidence type="ECO:0000313" key="2">
    <source>
        <dbReference type="Proteomes" id="UP000615796"/>
    </source>
</evidence>
<comment type="caution">
    <text evidence="1">The sequence shown here is derived from an EMBL/GenBank/DDBJ whole genome shotgun (WGS) entry which is preliminary data.</text>
</comment>
<dbReference type="Proteomes" id="UP000615796">
    <property type="component" value="Unassembled WGS sequence"/>
</dbReference>
<accession>A0A9X0R763</accession>
<dbReference type="EMBL" id="JACRUP010000001">
    <property type="protein sequence ID" value="MBC5850163.1"/>
    <property type="molecule type" value="Genomic_DNA"/>
</dbReference>
<name>A0A9X0R763_VIBME</name>
<keyword evidence="2" id="KW-1185">Reference proteome</keyword>
<dbReference type="AlphaFoldDB" id="A0A9X0R763"/>
<organism evidence="1 2">
    <name type="scientific">Vibrio metschnikovii</name>
    <dbReference type="NCBI Taxonomy" id="28172"/>
    <lineage>
        <taxon>Bacteria</taxon>
        <taxon>Pseudomonadati</taxon>
        <taxon>Pseudomonadota</taxon>
        <taxon>Gammaproteobacteria</taxon>
        <taxon>Vibrionales</taxon>
        <taxon>Vibrionaceae</taxon>
        <taxon>Vibrio</taxon>
    </lineage>
</organism>